<feature type="region of interest" description="Disordered" evidence="1">
    <location>
        <begin position="112"/>
        <end position="146"/>
    </location>
</feature>
<protein>
    <submittedName>
        <fullName evidence="2">Uncharacterized protein</fullName>
    </submittedName>
</protein>
<proteinExistence type="predicted"/>
<dbReference type="PANTHER" id="PTHR33641:SF16">
    <property type="entry name" value="AVR9_CF-9 RAPIDLY ELICITED PROTEIN"/>
    <property type="match status" value="1"/>
</dbReference>
<dbReference type="PANTHER" id="PTHR33641">
    <property type="entry name" value="OS06G0133500 PROTEIN"/>
    <property type="match status" value="1"/>
</dbReference>
<comment type="caution">
    <text evidence="2">The sequence shown here is derived from an EMBL/GenBank/DDBJ whole genome shotgun (WGS) entry which is preliminary data.</text>
</comment>
<dbReference type="Proteomes" id="UP001374584">
    <property type="component" value="Unassembled WGS sequence"/>
</dbReference>
<dbReference type="EMBL" id="JAYMYR010000007">
    <property type="protein sequence ID" value="KAK7353437.1"/>
    <property type="molecule type" value="Genomic_DNA"/>
</dbReference>
<dbReference type="AlphaFoldDB" id="A0AAN9MK60"/>
<sequence length="166" mass="18554">MATTHMILSQRGVNATKLPAASTQTPHKCRNFLKNPNQISHDSSFPPIRLIQYKYARIILASLHTQQQPKQSNRHLFSKSSQHNMFMSMFSHFEIAEGHNWRFSLGLGPVKGPNSDGTSSSADYKTAGKDPNQSSTDGSKQNPARLRPRFAPEFDGLHCFESIVPC</sequence>
<evidence type="ECO:0000256" key="1">
    <source>
        <dbReference type="SAM" id="MobiDB-lite"/>
    </source>
</evidence>
<feature type="compositionally biased region" description="Polar residues" evidence="1">
    <location>
        <begin position="131"/>
        <end position="142"/>
    </location>
</feature>
<accession>A0AAN9MK60</accession>
<keyword evidence="3" id="KW-1185">Reference proteome</keyword>
<gene>
    <name evidence="2" type="ORF">VNO80_18884</name>
</gene>
<evidence type="ECO:0000313" key="3">
    <source>
        <dbReference type="Proteomes" id="UP001374584"/>
    </source>
</evidence>
<organism evidence="2 3">
    <name type="scientific">Phaseolus coccineus</name>
    <name type="common">Scarlet runner bean</name>
    <name type="synonym">Phaseolus multiflorus</name>
    <dbReference type="NCBI Taxonomy" id="3886"/>
    <lineage>
        <taxon>Eukaryota</taxon>
        <taxon>Viridiplantae</taxon>
        <taxon>Streptophyta</taxon>
        <taxon>Embryophyta</taxon>
        <taxon>Tracheophyta</taxon>
        <taxon>Spermatophyta</taxon>
        <taxon>Magnoliopsida</taxon>
        <taxon>eudicotyledons</taxon>
        <taxon>Gunneridae</taxon>
        <taxon>Pentapetalae</taxon>
        <taxon>rosids</taxon>
        <taxon>fabids</taxon>
        <taxon>Fabales</taxon>
        <taxon>Fabaceae</taxon>
        <taxon>Papilionoideae</taxon>
        <taxon>50 kb inversion clade</taxon>
        <taxon>NPAAA clade</taxon>
        <taxon>indigoferoid/millettioid clade</taxon>
        <taxon>Phaseoleae</taxon>
        <taxon>Phaseolus</taxon>
    </lineage>
</organism>
<evidence type="ECO:0000313" key="2">
    <source>
        <dbReference type="EMBL" id="KAK7353437.1"/>
    </source>
</evidence>
<reference evidence="2 3" key="1">
    <citation type="submission" date="2024-01" db="EMBL/GenBank/DDBJ databases">
        <title>The genomes of 5 underutilized Papilionoideae crops provide insights into root nodulation and disease resistanc.</title>
        <authorList>
            <person name="Jiang F."/>
        </authorList>
    </citation>
    <scope>NUCLEOTIDE SEQUENCE [LARGE SCALE GENOMIC DNA]</scope>
    <source>
        <strain evidence="2">JINMINGXINNONG_FW02</strain>
        <tissue evidence="2">Leaves</tissue>
    </source>
</reference>
<name>A0AAN9MK60_PHACN</name>